<evidence type="ECO:0000313" key="1">
    <source>
        <dbReference type="EMBL" id="QIZ09337.1"/>
    </source>
</evidence>
<organism evidence="1 2">
    <name type="scientific">Priestia megaterium</name>
    <name type="common">Bacillus megaterium</name>
    <dbReference type="NCBI Taxonomy" id="1404"/>
    <lineage>
        <taxon>Bacteria</taxon>
        <taxon>Bacillati</taxon>
        <taxon>Bacillota</taxon>
        <taxon>Bacilli</taxon>
        <taxon>Bacillales</taxon>
        <taxon>Bacillaceae</taxon>
        <taxon>Priestia</taxon>
    </lineage>
</organism>
<accession>A0A6H1P7G9</accession>
<reference evidence="1 2" key="2">
    <citation type="submission" date="2020-04" db="EMBL/GenBank/DDBJ databases">
        <authorList>
            <person name="Fomenkov A."/>
            <person name="Anton B.P."/>
            <person name="Roberts R.J."/>
        </authorList>
    </citation>
    <scope>NUCLEOTIDE SEQUENCE [LARGE SCALE GENOMIC DNA]</scope>
    <source>
        <strain evidence="1 2">S2</strain>
    </source>
</reference>
<dbReference type="Proteomes" id="UP000501868">
    <property type="component" value="Chromosome"/>
</dbReference>
<reference evidence="1 2" key="1">
    <citation type="submission" date="2020-04" db="EMBL/GenBank/DDBJ databases">
        <title>Genome-Wide Identification of 5-Methylcytosine Sites in Bacterial Genomes By High-Throughput Sequencing of MspJI Restriction Fragments.</title>
        <authorList>
            <person name="Wu V."/>
        </authorList>
    </citation>
    <scope>NUCLEOTIDE SEQUENCE [LARGE SCALE GENOMIC DNA]</scope>
    <source>
        <strain evidence="1 2">S2</strain>
    </source>
</reference>
<sequence length="62" mass="6809">MKAGHPTQSEVELENHILKLKTDMLSLIVSGESLARILHVIEKYCCYLLGVDGFSVIPGVIV</sequence>
<protein>
    <submittedName>
        <fullName evidence="1">Uncharacterized protein</fullName>
    </submittedName>
</protein>
<dbReference type="EMBL" id="CP051128">
    <property type="protein sequence ID" value="QIZ09337.1"/>
    <property type="molecule type" value="Genomic_DNA"/>
</dbReference>
<gene>
    <name evidence="1" type="ORF">HFZ78_23735</name>
</gene>
<proteinExistence type="predicted"/>
<name>A0A6H1P7G9_PRIMG</name>
<dbReference type="AlphaFoldDB" id="A0A6H1P7G9"/>
<evidence type="ECO:0000313" key="2">
    <source>
        <dbReference type="Proteomes" id="UP000501868"/>
    </source>
</evidence>